<name>A0A6M0JYD1_9GAMM</name>
<reference evidence="2 3" key="1">
    <citation type="submission" date="2020-02" db="EMBL/GenBank/DDBJ databases">
        <title>Genome sequences of Thiorhodococcus mannitoliphagus and Thiorhodococcus minor, purple sulfur photosynthetic bacteria in the gammaproteobacterial family, Chromatiaceae.</title>
        <authorList>
            <person name="Aviles F.A."/>
            <person name="Meyer T.E."/>
            <person name="Kyndt J.A."/>
        </authorList>
    </citation>
    <scope>NUCLEOTIDE SEQUENCE [LARGE SCALE GENOMIC DNA]</scope>
    <source>
        <strain evidence="2 3">DSM 11518</strain>
    </source>
</reference>
<proteinExistence type="predicted"/>
<evidence type="ECO:0000313" key="3">
    <source>
        <dbReference type="Proteomes" id="UP000483379"/>
    </source>
</evidence>
<dbReference type="Pfam" id="PF04940">
    <property type="entry name" value="BLUF"/>
    <property type="match status" value="1"/>
</dbReference>
<dbReference type="EMBL" id="JAAIJQ010000029">
    <property type="protein sequence ID" value="NEV62510.1"/>
    <property type="molecule type" value="Genomic_DNA"/>
</dbReference>
<dbReference type="AlphaFoldDB" id="A0A6M0JYD1"/>
<dbReference type="SMART" id="SM01034">
    <property type="entry name" value="BLUF"/>
    <property type="match status" value="1"/>
</dbReference>
<evidence type="ECO:0000313" key="2">
    <source>
        <dbReference type="EMBL" id="NEV62510.1"/>
    </source>
</evidence>
<dbReference type="Gene3D" id="3.30.70.100">
    <property type="match status" value="1"/>
</dbReference>
<dbReference type="GO" id="GO:0009882">
    <property type="term" value="F:blue light photoreceptor activity"/>
    <property type="evidence" value="ECO:0007669"/>
    <property type="project" value="InterPro"/>
</dbReference>
<dbReference type="InterPro" id="IPR007024">
    <property type="entry name" value="BLUF_domain"/>
</dbReference>
<organism evidence="2 3">
    <name type="scientific">Thiorhodococcus minor</name>
    <dbReference type="NCBI Taxonomy" id="57489"/>
    <lineage>
        <taxon>Bacteria</taxon>
        <taxon>Pseudomonadati</taxon>
        <taxon>Pseudomonadota</taxon>
        <taxon>Gammaproteobacteria</taxon>
        <taxon>Chromatiales</taxon>
        <taxon>Chromatiaceae</taxon>
        <taxon>Thiorhodococcus</taxon>
    </lineage>
</organism>
<accession>A0A6M0JYD1</accession>
<comment type="caution">
    <text evidence="2">The sequence shown here is derived from an EMBL/GenBank/DDBJ whole genome shotgun (WGS) entry which is preliminary data.</text>
</comment>
<sequence length="140" mass="15837">MRNLTRMMYVSRVSGGVGEDELKQILESARRKNKELKVTGVLCGGGGHFIQVLEGEQEDLFRLYGDILNDRRHYDSVLIGVAPIKQRLFGSWSMGYLSNPPEVMEVRRKELLAVWQGRSEAAELLTLVKRFLEQLGQGTA</sequence>
<gene>
    <name evidence="2" type="ORF">G3446_11515</name>
</gene>
<keyword evidence="3" id="KW-1185">Reference proteome</keyword>
<dbReference type="PROSITE" id="PS50925">
    <property type="entry name" value="BLUF"/>
    <property type="match status" value="1"/>
</dbReference>
<dbReference type="Proteomes" id="UP000483379">
    <property type="component" value="Unassembled WGS sequence"/>
</dbReference>
<dbReference type="GO" id="GO:0071949">
    <property type="term" value="F:FAD binding"/>
    <property type="evidence" value="ECO:0007669"/>
    <property type="project" value="InterPro"/>
</dbReference>
<dbReference type="InterPro" id="IPR036046">
    <property type="entry name" value="Acylphosphatase-like_dom_sf"/>
</dbReference>
<feature type="domain" description="BLUF" evidence="1">
    <location>
        <begin position="4"/>
        <end position="95"/>
    </location>
</feature>
<evidence type="ECO:0000259" key="1">
    <source>
        <dbReference type="PROSITE" id="PS50925"/>
    </source>
</evidence>
<protein>
    <submittedName>
        <fullName evidence="2">BLUF domain-containing protein</fullName>
    </submittedName>
</protein>
<dbReference type="SUPFAM" id="SSF54975">
    <property type="entry name" value="Acylphosphatase/BLUF domain-like"/>
    <property type="match status" value="1"/>
</dbReference>
<dbReference type="RefSeq" id="WP_164452979.1">
    <property type="nucleotide sequence ID" value="NZ_JAAIJQ010000029.1"/>
</dbReference>